<dbReference type="InterPro" id="IPR032567">
    <property type="entry name" value="RTL1-rel"/>
</dbReference>
<dbReference type="SMART" id="SM00343">
    <property type="entry name" value="ZnF_C2HC"/>
    <property type="match status" value="2"/>
</dbReference>
<dbReference type="GO" id="GO:0008270">
    <property type="term" value="F:zinc ion binding"/>
    <property type="evidence" value="ECO:0007669"/>
    <property type="project" value="InterPro"/>
</dbReference>
<dbReference type="RefSeq" id="XP_027356749.1">
    <property type="nucleotide sequence ID" value="XM_027500948.1"/>
</dbReference>
<dbReference type="Gene3D" id="3.10.10.10">
    <property type="entry name" value="HIV Type 1 Reverse Transcriptase, subunit A, domain 1"/>
    <property type="match status" value="1"/>
</dbReference>
<sequence>MKYWPHYQHKEGDEDLCTQFKHGLRPDIRAAVSVFQVTYLPTLSRGTLSQEKRSGSGSGLGSFRESIKCFRCGGPHIVRDCPQLQTTCRNCGKLGHTVNLCWAAKKSGSASTAQRPESRASTRPSTGPKLSIPKKVFAMSEAEASQSEELIRGATHSFITVDCVKNLGLYVTELSCNIVVLYPYGKFGENKVNAKAFMVMFSMEVESVVEPEYIPVVRDFLEVFPKNVSELPLKREIEFAIDLILKACPISVATYRMSPVELAEVKKQVEDLLQKWFVRPSVSLWRASVLLVKKKDKSMRMCADYWQLNKVMIKNKYPLSRIDDLINQLRAAAVFYKIDLRSGYHHIRVKDEDVHKSRCGYQDDQHWVQ</sequence>
<dbReference type="Pfam" id="PF00078">
    <property type="entry name" value="RVT_1"/>
    <property type="match status" value="1"/>
</dbReference>
<dbReference type="InterPro" id="IPR000477">
    <property type="entry name" value="RT_dom"/>
</dbReference>
<dbReference type="PANTHER" id="PTHR15503">
    <property type="entry name" value="LDOC1 RELATED"/>
    <property type="match status" value="1"/>
</dbReference>
<keyword evidence="2" id="KW-1185">Reference proteome</keyword>
<dbReference type="Gene3D" id="4.10.60.10">
    <property type="entry name" value="Zinc finger, CCHC-type"/>
    <property type="match status" value="1"/>
</dbReference>
<accession>A0A8B8LPF6</accession>
<organism evidence="2 3">
    <name type="scientific">Abrus precatorius</name>
    <name type="common">Indian licorice</name>
    <name type="synonym">Glycine abrus</name>
    <dbReference type="NCBI Taxonomy" id="3816"/>
    <lineage>
        <taxon>Eukaryota</taxon>
        <taxon>Viridiplantae</taxon>
        <taxon>Streptophyta</taxon>
        <taxon>Embryophyta</taxon>
        <taxon>Tracheophyta</taxon>
        <taxon>Spermatophyta</taxon>
        <taxon>Magnoliopsida</taxon>
        <taxon>eudicotyledons</taxon>
        <taxon>Gunneridae</taxon>
        <taxon>Pentapetalae</taxon>
        <taxon>rosids</taxon>
        <taxon>fabids</taxon>
        <taxon>Fabales</taxon>
        <taxon>Fabaceae</taxon>
        <taxon>Papilionoideae</taxon>
        <taxon>50 kb inversion clade</taxon>
        <taxon>NPAAA clade</taxon>
        <taxon>indigoferoid/millettioid clade</taxon>
        <taxon>Abreae</taxon>
        <taxon>Abrus</taxon>
    </lineage>
</organism>
<feature type="domain" description="CCHC-type" evidence="1">
    <location>
        <begin position="87"/>
        <end position="103"/>
    </location>
</feature>
<dbReference type="KEGG" id="aprc:113866058"/>
<dbReference type="AlphaFoldDB" id="A0A8B8LPF6"/>
<evidence type="ECO:0000313" key="3">
    <source>
        <dbReference type="RefSeq" id="XP_027356749.1"/>
    </source>
</evidence>
<reference evidence="3" key="2">
    <citation type="submission" date="2025-08" db="UniProtKB">
        <authorList>
            <consortium name="RefSeq"/>
        </authorList>
    </citation>
    <scope>IDENTIFICATION</scope>
    <source>
        <tissue evidence="3">Young leaves</tissue>
    </source>
</reference>
<dbReference type="GeneID" id="113866058"/>
<dbReference type="InterPro" id="IPR043502">
    <property type="entry name" value="DNA/RNA_pol_sf"/>
</dbReference>
<dbReference type="InterPro" id="IPR001878">
    <property type="entry name" value="Znf_CCHC"/>
</dbReference>
<proteinExistence type="predicted"/>
<dbReference type="SUPFAM" id="SSF57756">
    <property type="entry name" value="Retrovirus zinc finger-like domains"/>
    <property type="match status" value="1"/>
</dbReference>
<gene>
    <name evidence="3" type="primary">LOC113866058</name>
</gene>
<dbReference type="Proteomes" id="UP000694853">
    <property type="component" value="Unplaced"/>
</dbReference>
<protein>
    <submittedName>
        <fullName evidence="3">Uncharacterized protein LOC113866058</fullName>
    </submittedName>
</protein>
<name>A0A8B8LPF6_ABRPR</name>
<evidence type="ECO:0000313" key="2">
    <source>
        <dbReference type="Proteomes" id="UP000694853"/>
    </source>
</evidence>
<feature type="domain" description="CCHC-type" evidence="1">
    <location>
        <begin position="68"/>
        <end position="83"/>
    </location>
</feature>
<evidence type="ECO:0000259" key="1">
    <source>
        <dbReference type="SMART" id="SM00343"/>
    </source>
</evidence>
<dbReference type="InterPro" id="IPR036875">
    <property type="entry name" value="Znf_CCHC_sf"/>
</dbReference>
<dbReference type="PANTHER" id="PTHR15503:SF45">
    <property type="entry name" value="RNA-DIRECTED DNA POLYMERASE HOMOLOG"/>
    <property type="match status" value="1"/>
</dbReference>
<dbReference type="Pfam" id="PF08284">
    <property type="entry name" value="RVP_2"/>
    <property type="match status" value="1"/>
</dbReference>
<dbReference type="OrthoDB" id="1407065at2759"/>
<dbReference type="GO" id="GO:0003676">
    <property type="term" value="F:nucleic acid binding"/>
    <property type="evidence" value="ECO:0007669"/>
    <property type="project" value="InterPro"/>
</dbReference>
<dbReference type="SUPFAM" id="SSF56672">
    <property type="entry name" value="DNA/RNA polymerases"/>
    <property type="match status" value="1"/>
</dbReference>
<dbReference type="CDD" id="cd01647">
    <property type="entry name" value="RT_LTR"/>
    <property type="match status" value="1"/>
</dbReference>
<reference evidence="2" key="1">
    <citation type="journal article" date="2019" name="Toxins">
        <title>Detection of Abrin-Like and Prepropulchellin-Like Toxin Genes and Transcripts Using Whole Genome Sequencing and Full-Length Transcript Sequencing of Abrus precatorius.</title>
        <authorList>
            <person name="Hovde B.T."/>
            <person name="Daligault H.E."/>
            <person name="Hanschen E.R."/>
            <person name="Kunde Y.A."/>
            <person name="Johnson M.B."/>
            <person name="Starkenburg S.R."/>
            <person name="Johnson S.L."/>
        </authorList>
    </citation>
    <scope>NUCLEOTIDE SEQUENCE [LARGE SCALE GENOMIC DNA]</scope>
</reference>